<reference evidence="1" key="1">
    <citation type="journal article" date="2014" name="Int. J. Syst. Evol. Microbiol.">
        <title>Complete genome sequence of Corynebacterium casei LMG S-19264T (=DSM 44701T), isolated from a smear-ripened cheese.</title>
        <authorList>
            <consortium name="US DOE Joint Genome Institute (JGI-PGF)"/>
            <person name="Walter F."/>
            <person name="Albersmeier A."/>
            <person name="Kalinowski J."/>
            <person name="Ruckert C."/>
        </authorList>
    </citation>
    <scope>NUCLEOTIDE SEQUENCE</scope>
    <source>
        <strain evidence="1">CGMCC 1.12997</strain>
    </source>
</reference>
<organism evidence="1 2">
    <name type="scientific">Edaphobacter dinghuensis</name>
    <dbReference type="NCBI Taxonomy" id="1560005"/>
    <lineage>
        <taxon>Bacteria</taxon>
        <taxon>Pseudomonadati</taxon>
        <taxon>Acidobacteriota</taxon>
        <taxon>Terriglobia</taxon>
        <taxon>Terriglobales</taxon>
        <taxon>Acidobacteriaceae</taxon>
        <taxon>Edaphobacter</taxon>
    </lineage>
</organism>
<dbReference type="EMBL" id="BMGT01000002">
    <property type="protein sequence ID" value="GGG77304.1"/>
    <property type="molecule type" value="Genomic_DNA"/>
</dbReference>
<protein>
    <submittedName>
        <fullName evidence="1">Uncharacterized protein</fullName>
    </submittedName>
</protein>
<dbReference type="AlphaFoldDB" id="A0A917HF96"/>
<evidence type="ECO:0000313" key="1">
    <source>
        <dbReference type="EMBL" id="GGG77304.1"/>
    </source>
</evidence>
<sequence length="68" mass="6967">MGDERTKAEALVYLEASANANATATAAASATANGGFFAALRMTEGEGMTVAVRRGCGFNALRRGRGRA</sequence>
<name>A0A917HF96_9BACT</name>
<keyword evidence="2" id="KW-1185">Reference proteome</keyword>
<evidence type="ECO:0000313" key="2">
    <source>
        <dbReference type="Proteomes" id="UP000647241"/>
    </source>
</evidence>
<proteinExistence type="predicted"/>
<reference evidence="1" key="2">
    <citation type="submission" date="2020-09" db="EMBL/GenBank/DDBJ databases">
        <authorList>
            <person name="Sun Q."/>
            <person name="Zhou Y."/>
        </authorList>
    </citation>
    <scope>NUCLEOTIDE SEQUENCE</scope>
    <source>
        <strain evidence="1">CGMCC 1.12997</strain>
    </source>
</reference>
<gene>
    <name evidence="1" type="ORF">GCM10011585_20490</name>
</gene>
<comment type="caution">
    <text evidence="1">The sequence shown here is derived from an EMBL/GenBank/DDBJ whole genome shotgun (WGS) entry which is preliminary data.</text>
</comment>
<dbReference type="Proteomes" id="UP000647241">
    <property type="component" value="Unassembled WGS sequence"/>
</dbReference>
<accession>A0A917HF96</accession>